<dbReference type="GO" id="GO:0044780">
    <property type="term" value="P:bacterial-type flagellum assembly"/>
    <property type="evidence" value="ECO:0007669"/>
    <property type="project" value="InterPro"/>
</dbReference>
<evidence type="ECO:0000313" key="2">
    <source>
        <dbReference type="Proteomes" id="UP000186019"/>
    </source>
</evidence>
<proteinExistence type="predicted"/>
<name>A0A1N7HKX6_9RHOB</name>
<dbReference type="OrthoDB" id="7862860at2"/>
<dbReference type="InterPro" id="IPR036679">
    <property type="entry name" value="FlgN-like_sf"/>
</dbReference>
<evidence type="ECO:0000313" key="1">
    <source>
        <dbReference type="EMBL" id="SIS25472.1"/>
    </source>
</evidence>
<keyword evidence="2" id="KW-1185">Reference proteome</keyword>
<gene>
    <name evidence="1" type="ORF">SAMN05421666_3286</name>
</gene>
<dbReference type="AlphaFoldDB" id="A0A1N7HKX6"/>
<dbReference type="SUPFAM" id="SSF140566">
    <property type="entry name" value="FlgN-like"/>
    <property type="match status" value="1"/>
</dbReference>
<dbReference type="STRING" id="573024.SAMN05216208_3262"/>
<sequence>MTHETAEQIRDRMDRLLDQERAALLAGDLEMIGTLMTQKEEVIDALNAIGPEAGNGIKSLHGKVMRNQALLDGALQGIRTVAGRLSTLRRIRRSLETYDRSGRKSSISDVIDHQLERRA</sequence>
<dbReference type="EMBL" id="FTNV01000004">
    <property type="protein sequence ID" value="SIS25472.1"/>
    <property type="molecule type" value="Genomic_DNA"/>
</dbReference>
<evidence type="ECO:0008006" key="3">
    <source>
        <dbReference type="Google" id="ProtNLM"/>
    </source>
</evidence>
<dbReference type="RefSeq" id="WP_076535399.1">
    <property type="nucleotide sequence ID" value="NZ_FOAC01000004.1"/>
</dbReference>
<dbReference type="Proteomes" id="UP000186019">
    <property type="component" value="Unassembled WGS sequence"/>
</dbReference>
<reference evidence="1 2" key="1">
    <citation type="submission" date="2017-01" db="EMBL/GenBank/DDBJ databases">
        <authorList>
            <person name="Mah S.A."/>
            <person name="Swanson W.J."/>
            <person name="Moy G.W."/>
            <person name="Vacquier V.D."/>
        </authorList>
    </citation>
    <scope>NUCLEOTIDE SEQUENCE [LARGE SCALE GENOMIC DNA]</scope>
    <source>
        <strain evidence="1 2">DSM 29590</strain>
    </source>
</reference>
<organism evidence="1 2">
    <name type="scientific">Roseovarius nanhaiticus</name>
    <dbReference type="NCBI Taxonomy" id="573024"/>
    <lineage>
        <taxon>Bacteria</taxon>
        <taxon>Pseudomonadati</taxon>
        <taxon>Pseudomonadota</taxon>
        <taxon>Alphaproteobacteria</taxon>
        <taxon>Rhodobacterales</taxon>
        <taxon>Roseobacteraceae</taxon>
        <taxon>Roseovarius</taxon>
    </lineage>
</organism>
<accession>A0A1N7HKX6</accession>
<protein>
    <recommendedName>
        <fullName evidence="3">FlgN protein</fullName>
    </recommendedName>
</protein>